<feature type="non-terminal residue" evidence="1">
    <location>
        <position position="103"/>
    </location>
</feature>
<sequence length="103" mass="11240">ALFDDGAMMGAMCSLVFSKIRHNLQGWQPSKQTLCMANGTVVLLEAMWSGTIQVNGVEAEGTFKVFNSGGGWSFLFGKPLLQVFKAKHNYTTDEVTITDDTTT</sequence>
<organism evidence="1 2">
    <name type="scientific">Pisolithus tinctorius Marx 270</name>
    <dbReference type="NCBI Taxonomy" id="870435"/>
    <lineage>
        <taxon>Eukaryota</taxon>
        <taxon>Fungi</taxon>
        <taxon>Dikarya</taxon>
        <taxon>Basidiomycota</taxon>
        <taxon>Agaricomycotina</taxon>
        <taxon>Agaricomycetes</taxon>
        <taxon>Agaricomycetidae</taxon>
        <taxon>Boletales</taxon>
        <taxon>Sclerodermatineae</taxon>
        <taxon>Pisolithaceae</taxon>
        <taxon>Pisolithus</taxon>
    </lineage>
</organism>
<evidence type="ECO:0000313" key="1">
    <source>
        <dbReference type="EMBL" id="KIO07378.1"/>
    </source>
</evidence>
<dbReference type="HOGENOM" id="CLU_097628_1_1_1"/>
<evidence type="ECO:0000313" key="2">
    <source>
        <dbReference type="Proteomes" id="UP000054217"/>
    </source>
</evidence>
<dbReference type="AlphaFoldDB" id="A0A0C3JE89"/>
<dbReference type="InParanoid" id="A0A0C3JE89"/>
<name>A0A0C3JE89_PISTI</name>
<proteinExistence type="predicted"/>
<dbReference type="OrthoDB" id="3262237at2759"/>
<feature type="non-terminal residue" evidence="1">
    <location>
        <position position="1"/>
    </location>
</feature>
<evidence type="ECO:0008006" key="3">
    <source>
        <dbReference type="Google" id="ProtNLM"/>
    </source>
</evidence>
<reference evidence="2" key="2">
    <citation type="submission" date="2015-01" db="EMBL/GenBank/DDBJ databases">
        <title>Evolutionary Origins and Diversification of the Mycorrhizal Mutualists.</title>
        <authorList>
            <consortium name="DOE Joint Genome Institute"/>
            <consortium name="Mycorrhizal Genomics Consortium"/>
            <person name="Kohler A."/>
            <person name="Kuo A."/>
            <person name="Nagy L.G."/>
            <person name="Floudas D."/>
            <person name="Copeland A."/>
            <person name="Barry K.W."/>
            <person name="Cichocki N."/>
            <person name="Veneault-Fourrey C."/>
            <person name="LaButti K."/>
            <person name="Lindquist E.A."/>
            <person name="Lipzen A."/>
            <person name="Lundell T."/>
            <person name="Morin E."/>
            <person name="Murat C."/>
            <person name="Riley R."/>
            <person name="Ohm R."/>
            <person name="Sun H."/>
            <person name="Tunlid A."/>
            <person name="Henrissat B."/>
            <person name="Grigoriev I.V."/>
            <person name="Hibbett D.S."/>
            <person name="Martin F."/>
        </authorList>
    </citation>
    <scope>NUCLEOTIDE SEQUENCE [LARGE SCALE GENOMIC DNA]</scope>
    <source>
        <strain evidence="2">Marx 270</strain>
    </source>
</reference>
<dbReference type="Proteomes" id="UP000054217">
    <property type="component" value="Unassembled WGS sequence"/>
</dbReference>
<gene>
    <name evidence="1" type="ORF">M404DRAFT_110549</name>
</gene>
<protein>
    <recommendedName>
        <fullName evidence="3">Peptidase A1 domain-containing protein</fullName>
    </recommendedName>
</protein>
<reference evidence="1 2" key="1">
    <citation type="submission" date="2014-04" db="EMBL/GenBank/DDBJ databases">
        <authorList>
            <consortium name="DOE Joint Genome Institute"/>
            <person name="Kuo A."/>
            <person name="Kohler A."/>
            <person name="Costa M.D."/>
            <person name="Nagy L.G."/>
            <person name="Floudas D."/>
            <person name="Copeland A."/>
            <person name="Barry K.W."/>
            <person name="Cichocki N."/>
            <person name="Veneault-Fourrey C."/>
            <person name="LaButti K."/>
            <person name="Lindquist E.A."/>
            <person name="Lipzen A."/>
            <person name="Lundell T."/>
            <person name="Morin E."/>
            <person name="Murat C."/>
            <person name="Sun H."/>
            <person name="Tunlid A."/>
            <person name="Henrissat B."/>
            <person name="Grigoriev I.V."/>
            <person name="Hibbett D.S."/>
            <person name="Martin F."/>
            <person name="Nordberg H.P."/>
            <person name="Cantor M.N."/>
            <person name="Hua S.X."/>
        </authorList>
    </citation>
    <scope>NUCLEOTIDE SEQUENCE [LARGE SCALE GENOMIC DNA]</scope>
    <source>
        <strain evidence="1 2">Marx 270</strain>
    </source>
</reference>
<dbReference type="EMBL" id="KN831960">
    <property type="protein sequence ID" value="KIO07378.1"/>
    <property type="molecule type" value="Genomic_DNA"/>
</dbReference>
<accession>A0A0C3JE89</accession>
<keyword evidence="2" id="KW-1185">Reference proteome</keyword>